<sequence>MSKKTILLAVSLIVIISGVLLFKPQVSGFISLGHDYTLDNFTECLAENNAIMYGAYWCPHCTTQKEMFGDSLSGVLYIECDSKGKNAKPELCRQNNVQSYPTWIISGTKYSGVQSLQDLSDITGCSLE</sequence>
<comment type="caution">
    <text evidence="1">The sequence shown here is derived from an EMBL/GenBank/DDBJ whole genome shotgun (WGS) entry which is preliminary data.</text>
</comment>
<reference evidence="1 2" key="1">
    <citation type="journal article" name="Nat. Commun.">
        <title>Undinarchaeota illuminate DPANN phylogeny and the impact of gene transfer on archaeal evolution.</title>
        <authorList>
            <person name="Dombrowski N."/>
            <person name="Williams T.A."/>
            <person name="Sun J."/>
            <person name="Woodcroft B.J."/>
            <person name="Lee J.H."/>
            <person name="Minh B.Q."/>
            <person name="Rinke C."/>
            <person name="Spang A."/>
        </authorList>
    </citation>
    <scope>NUCLEOTIDE SEQUENCE [LARGE SCALE GENOMIC DNA]</scope>
    <source>
        <strain evidence="1">MAG_bin17</strain>
    </source>
</reference>
<name>A0A832UU01_9ARCH</name>
<evidence type="ECO:0000313" key="1">
    <source>
        <dbReference type="EMBL" id="HIJ99709.1"/>
    </source>
</evidence>
<evidence type="ECO:0008006" key="3">
    <source>
        <dbReference type="Google" id="ProtNLM"/>
    </source>
</evidence>
<dbReference type="EMBL" id="DVAD01000014">
    <property type="protein sequence ID" value="HIJ99709.1"/>
    <property type="molecule type" value="Genomic_DNA"/>
</dbReference>
<dbReference type="AlphaFoldDB" id="A0A832UU01"/>
<dbReference type="PANTHER" id="PTHR34573">
    <property type="entry name" value="VKC DOMAIN-CONTAINING PROTEIN"/>
    <property type="match status" value="1"/>
</dbReference>
<protein>
    <recommendedName>
        <fullName evidence="3">Thioredoxin domain-containing protein</fullName>
    </recommendedName>
</protein>
<evidence type="ECO:0000313" key="2">
    <source>
        <dbReference type="Proteomes" id="UP000604391"/>
    </source>
</evidence>
<dbReference type="InterPro" id="IPR036249">
    <property type="entry name" value="Thioredoxin-like_sf"/>
</dbReference>
<proteinExistence type="predicted"/>
<accession>A0A832UU01</accession>
<organism evidence="1 2">
    <name type="scientific">Candidatus Undinarchaeum marinum</name>
    <dbReference type="NCBI Taxonomy" id="2756141"/>
    <lineage>
        <taxon>Archaea</taxon>
        <taxon>Candidatus Undinarchaeota</taxon>
        <taxon>Candidatus Undinarchaeia</taxon>
        <taxon>Candidatus Undinarchaeales</taxon>
        <taxon>Candidatus Undinarchaeaceae</taxon>
        <taxon>Candidatus Undinarchaeum</taxon>
    </lineage>
</organism>
<dbReference type="SUPFAM" id="SSF52833">
    <property type="entry name" value="Thioredoxin-like"/>
    <property type="match status" value="1"/>
</dbReference>
<dbReference type="PANTHER" id="PTHR34573:SF1">
    <property type="entry name" value="VITAMIN K EPOXIDE REDUCTASE DOMAIN-CONTAINING PROTEIN"/>
    <property type="match status" value="1"/>
</dbReference>
<gene>
    <name evidence="1" type="ORF">H1011_02700</name>
</gene>
<keyword evidence="2" id="KW-1185">Reference proteome</keyword>
<dbReference type="Proteomes" id="UP000604391">
    <property type="component" value="Unassembled WGS sequence"/>
</dbReference>
<dbReference type="Gene3D" id="3.40.30.10">
    <property type="entry name" value="Glutaredoxin"/>
    <property type="match status" value="1"/>
</dbReference>